<dbReference type="PANTHER" id="PTHR35531:SF1">
    <property type="entry name" value="INNER MEMBRANE PROTEIN YBCI-RELATED"/>
    <property type="match status" value="1"/>
</dbReference>
<evidence type="ECO:0000313" key="2">
    <source>
        <dbReference type="EMBL" id="PSB01033.1"/>
    </source>
</evidence>
<dbReference type="AlphaFoldDB" id="A0A2T1BYU1"/>
<dbReference type="InterPro" id="IPR007404">
    <property type="entry name" value="YdjM-like"/>
</dbReference>
<reference evidence="2 3" key="1">
    <citation type="submission" date="2018-02" db="EMBL/GenBank/DDBJ databases">
        <authorList>
            <person name="Cohen D.B."/>
            <person name="Kent A.D."/>
        </authorList>
    </citation>
    <scope>NUCLEOTIDE SEQUENCE [LARGE SCALE GENOMIC DNA]</scope>
    <source>
        <strain evidence="2 3">CCAP 1448/3</strain>
    </source>
</reference>
<keyword evidence="3" id="KW-1185">Reference proteome</keyword>
<feature type="transmembrane region" description="Helical" evidence="1">
    <location>
        <begin position="69"/>
        <end position="92"/>
    </location>
</feature>
<evidence type="ECO:0000256" key="1">
    <source>
        <dbReference type="SAM" id="Phobius"/>
    </source>
</evidence>
<name>A0A2T1BYU1_9CYAN</name>
<organism evidence="2 3">
    <name type="scientific">Merismopedia glauca CCAP 1448/3</name>
    <dbReference type="NCBI Taxonomy" id="1296344"/>
    <lineage>
        <taxon>Bacteria</taxon>
        <taxon>Bacillati</taxon>
        <taxon>Cyanobacteriota</taxon>
        <taxon>Cyanophyceae</taxon>
        <taxon>Synechococcales</taxon>
        <taxon>Merismopediaceae</taxon>
        <taxon>Merismopedia</taxon>
    </lineage>
</organism>
<dbReference type="GO" id="GO:0016787">
    <property type="term" value="F:hydrolase activity"/>
    <property type="evidence" value="ECO:0007669"/>
    <property type="project" value="UniProtKB-KW"/>
</dbReference>
<keyword evidence="1" id="KW-0812">Transmembrane</keyword>
<accession>A0A2T1BYU1</accession>
<dbReference type="RefSeq" id="WP_146131671.1">
    <property type="nucleotide sequence ID" value="NZ_CAWNTC010000171.1"/>
</dbReference>
<gene>
    <name evidence="2" type="ORF">C7B64_20510</name>
</gene>
<keyword evidence="2" id="KW-0378">Hydrolase</keyword>
<feature type="transmembrane region" description="Helical" evidence="1">
    <location>
        <begin position="139"/>
        <end position="162"/>
    </location>
</feature>
<sequence>MMNLTHVALSVCITSIALSTADPVTLGISALASQLPDIDTSKSVIGRILFPISNYIEARYPHRSITHSFVATGAIALLSLPLVIFNWSYWLALTLGYFCGWFGDVFTKSGVTAFYPSQARLVIPGNPRLRLSTGTRAEYFVLVIIVIICLTSINIVSSGGILRAFNQVLAMPSGAVEITNEEINRHILIAQVRGRNALTQAPVVGDYEIVKS</sequence>
<dbReference type="EMBL" id="PVWJ01000137">
    <property type="protein sequence ID" value="PSB01033.1"/>
    <property type="molecule type" value="Genomic_DNA"/>
</dbReference>
<keyword evidence="1" id="KW-1133">Transmembrane helix</keyword>
<protein>
    <submittedName>
        <fullName evidence="2">Metal-dependent hydrolase</fullName>
    </submittedName>
</protein>
<feature type="non-terminal residue" evidence="2">
    <location>
        <position position="212"/>
    </location>
</feature>
<keyword evidence="1" id="KW-0472">Membrane</keyword>
<dbReference type="PANTHER" id="PTHR35531">
    <property type="entry name" value="INNER MEMBRANE PROTEIN YBCI-RELATED"/>
    <property type="match status" value="1"/>
</dbReference>
<evidence type="ECO:0000313" key="3">
    <source>
        <dbReference type="Proteomes" id="UP000238762"/>
    </source>
</evidence>
<dbReference type="OrthoDB" id="419488at2"/>
<comment type="caution">
    <text evidence="2">The sequence shown here is derived from an EMBL/GenBank/DDBJ whole genome shotgun (WGS) entry which is preliminary data.</text>
</comment>
<reference evidence="2 3" key="2">
    <citation type="submission" date="2018-03" db="EMBL/GenBank/DDBJ databases">
        <title>The ancient ancestry and fast evolution of plastids.</title>
        <authorList>
            <person name="Moore K.R."/>
            <person name="Magnabosco C."/>
            <person name="Momper L."/>
            <person name="Gold D.A."/>
            <person name="Bosak T."/>
            <person name="Fournier G.P."/>
        </authorList>
    </citation>
    <scope>NUCLEOTIDE SEQUENCE [LARGE SCALE GENOMIC DNA]</scope>
    <source>
        <strain evidence="2 3">CCAP 1448/3</strain>
    </source>
</reference>
<dbReference type="Pfam" id="PF04307">
    <property type="entry name" value="YdjM"/>
    <property type="match status" value="1"/>
</dbReference>
<proteinExistence type="predicted"/>
<dbReference type="Proteomes" id="UP000238762">
    <property type="component" value="Unassembled WGS sequence"/>
</dbReference>